<feature type="chain" id="PRO_5014682643" evidence="1">
    <location>
        <begin position="24"/>
        <end position="91"/>
    </location>
</feature>
<sequence>MKRLFLSLSLFLFILLLPSIASAAVYYVDYSGSHASGTLIAPWKYCPGDTRFTGTYTADTTNGDTFIFKGGVTYTIDAITGIVPANSGASD</sequence>
<gene>
    <name evidence="2" type="ORF">CO001_02315</name>
</gene>
<organism evidence="2 3">
    <name type="scientific">Candidatus Portnoybacteria bacterium CG_4_8_14_3_um_filter_40_10</name>
    <dbReference type="NCBI Taxonomy" id="1974801"/>
    <lineage>
        <taxon>Bacteria</taxon>
        <taxon>Candidatus Portnoyibacteriota</taxon>
    </lineage>
</organism>
<evidence type="ECO:0000256" key="1">
    <source>
        <dbReference type="SAM" id="SignalP"/>
    </source>
</evidence>
<name>A0A2M7IIE7_9BACT</name>
<dbReference type="AlphaFoldDB" id="A0A2M7IIE7"/>
<feature type="signal peptide" evidence="1">
    <location>
        <begin position="1"/>
        <end position="23"/>
    </location>
</feature>
<comment type="caution">
    <text evidence="2">The sequence shown here is derived from an EMBL/GenBank/DDBJ whole genome shotgun (WGS) entry which is preliminary data.</text>
</comment>
<evidence type="ECO:0000313" key="2">
    <source>
        <dbReference type="EMBL" id="PIW76238.1"/>
    </source>
</evidence>
<dbReference type="Proteomes" id="UP000229561">
    <property type="component" value="Unassembled WGS sequence"/>
</dbReference>
<accession>A0A2M7IIE7</accession>
<evidence type="ECO:0000313" key="3">
    <source>
        <dbReference type="Proteomes" id="UP000229561"/>
    </source>
</evidence>
<keyword evidence="1" id="KW-0732">Signal</keyword>
<reference evidence="3" key="1">
    <citation type="submission" date="2017-09" db="EMBL/GenBank/DDBJ databases">
        <title>Depth-based differentiation of microbial function through sediment-hosted aquifers and enrichment of novel symbionts in the deep terrestrial subsurface.</title>
        <authorList>
            <person name="Probst A.J."/>
            <person name="Ladd B."/>
            <person name="Jarett J.K."/>
            <person name="Geller-Mcgrath D.E."/>
            <person name="Sieber C.M.K."/>
            <person name="Emerson J.B."/>
            <person name="Anantharaman K."/>
            <person name="Thomas B.C."/>
            <person name="Malmstrom R."/>
            <person name="Stieglmeier M."/>
            <person name="Klingl A."/>
            <person name="Woyke T."/>
            <person name="Ryan C.M."/>
            <person name="Banfield J.F."/>
        </authorList>
    </citation>
    <scope>NUCLEOTIDE SEQUENCE [LARGE SCALE GENOMIC DNA]</scope>
</reference>
<feature type="non-terminal residue" evidence="2">
    <location>
        <position position="91"/>
    </location>
</feature>
<proteinExistence type="predicted"/>
<protein>
    <submittedName>
        <fullName evidence="2">Uncharacterized protein</fullName>
    </submittedName>
</protein>
<dbReference type="EMBL" id="PFGY01000066">
    <property type="protein sequence ID" value="PIW76238.1"/>
    <property type="molecule type" value="Genomic_DNA"/>
</dbReference>